<protein>
    <recommendedName>
        <fullName evidence="4">Carbohydrate-binding domain-containing protein</fullName>
    </recommendedName>
</protein>
<reference evidence="2 3" key="1">
    <citation type="submission" date="2023-04" db="EMBL/GenBank/DDBJ databases">
        <title>A novel bacteria isolated from coastal sediment.</title>
        <authorList>
            <person name="Liu X.-J."/>
            <person name="Du Z.-J."/>
        </authorList>
    </citation>
    <scope>NUCLEOTIDE SEQUENCE [LARGE SCALE GENOMIC DNA]</scope>
    <source>
        <strain evidence="2 3">SDUM461003</strain>
    </source>
</reference>
<proteinExistence type="predicted"/>
<dbReference type="EMBL" id="JARXHW010000029">
    <property type="protein sequence ID" value="MDQ8208360.1"/>
    <property type="molecule type" value="Genomic_DNA"/>
</dbReference>
<organism evidence="2 3">
    <name type="scientific">Thalassobacterium maritimum</name>
    <dbReference type="NCBI Taxonomy" id="3041265"/>
    <lineage>
        <taxon>Bacteria</taxon>
        <taxon>Pseudomonadati</taxon>
        <taxon>Verrucomicrobiota</taxon>
        <taxon>Opitutia</taxon>
        <taxon>Puniceicoccales</taxon>
        <taxon>Coraliomargaritaceae</taxon>
        <taxon>Thalassobacterium</taxon>
    </lineage>
</organism>
<dbReference type="Gene3D" id="2.60.40.1190">
    <property type="match status" value="1"/>
</dbReference>
<keyword evidence="1" id="KW-0732">Signal</keyword>
<feature type="chain" id="PRO_5045138262" description="Carbohydrate-binding domain-containing protein" evidence="1">
    <location>
        <begin position="23"/>
        <end position="234"/>
    </location>
</feature>
<dbReference type="RefSeq" id="WP_308950904.1">
    <property type="nucleotide sequence ID" value="NZ_JARXHW010000029.1"/>
</dbReference>
<evidence type="ECO:0008006" key="4">
    <source>
        <dbReference type="Google" id="ProtNLM"/>
    </source>
</evidence>
<accession>A0ABU1AW33</accession>
<evidence type="ECO:0000313" key="3">
    <source>
        <dbReference type="Proteomes" id="UP001225316"/>
    </source>
</evidence>
<gene>
    <name evidence="2" type="ORF">QEH52_12620</name>
</gene>
<sequence length="234" mass="26625">MKPLSIYSLFFLNYLLMSSAHSANPHACCTGPSSVTTEPPQHVLTFKQAWLEQTSDSFRPAIAELYPNKSGLKVIFTLEDDEIFSEATGFNQETWKLGDVVEIFLGIPGESDYWELHITPNNQRLQLAWNPQSFEDFRQGAIPLQECMITDPEFIQSEVTVNTEKKMWQCSVFIPWTSIKLATGQASYELELAFCRYDVSRNQKGATLSSTAALSKASYHRRHEWDTLLLEVSK</sequence>
<keyword evidence="3" id="KW-1185">Reference proteome</keyword>
<dbReference type="Proteomes" id="UP001225316">
    <property type="component" value="Unassembled WGS sequence"/>
</dbReference>
<comment type="caution">
    <text evidence="2">The sequence shown here is derived from an EMBL/GenBank/DDBJ whole genome shotgun (WGS) entry which is preliminary data.</text>
</comment>
<feature type="signal peptide" evidence="1">
    <location>
        <begin position="1"/>
        <end position="22"/>
    </location>
</feature>
<evidence type="ECO:0000313" key="2">
    <source>
        <dbReference type="EMBL" id="MDQ8208360.1"/>
    </source>
</evidence>
<name>A0ABU1AW33_9BACT</name>
<dbReference type="SUPFAM" id="SSF49344">
    <property type="entry name" value="CBD9-like"/>
    <property type="match status" value="1"/>
</dbReference>
<evidence type="ECO:0000256" key="1">
    <source>
        <dbReference type="SAM" id="SignalP"/>
    </source>
</evidence>